<organism evidence="6 7">
    <name type="scientific">Shewanella gaetbuli</name>
    <dbReference type="NCBI Taxonomy" id="220752"/>
    <lineage>
        <taxon>Bacteria</taxon>
        <taxon>Pseudomonadati</taxon>
        <taxon>Pseudomonadota</taxon>
        <taxon>Gammaproteobacteria</taxon>
        <taxon>Alteromonadales</taxon>
        <taxon>Shewanellaceae</taxon>
        <taxon>Shewanella</taxon>
    </lineage>
</organism>
<evidence type="ECO:0000256" key="4">
    <source>
        <dbReference type="ARBA" id="ARBA00022827"/>
    </source>
</evidence>
<protein>
    <submittedName>
        <fullName evidence="6">FAD-binding protein</fullName>
    </submittedName>
</protein>
<dbReference type="Gene3D" id="3.50.50.60">
    <property type="entry name" value="FAD/NAD(P)-binding domain"/>
    <property type="match status" value="1"/>
</dbReference>
<keyword evidence="7" id="KW-1185">Reference proteome</keyword>
<sequence>MKAHNMDFDVIVVGSGMSGGIAAKEFCEKGYKTLVLDRGEPIEHGKYKTEGLAPWQMPFRGEVLQEFKLQQHIQKNIYIYSDFTKHHLINDLENPYIQKQPFIWYRSAKVGGKSLIWGRQSYRWCEQDFKAK</sequence>
<comment type="caution">
    <text evidence="6">The sequence shown here is derived from an EMBL/GenBank/DDBJ whole genome shotgun (WGS) entry which is preliminary data.</text>
</comment>
<keyword evidence="4" id="KW-0274">FAD</keyword>
<evidence type="ECO:0000256" key="2">
    <source>
        <dbReference type="ARBA" id="ARBA00010790"/>
    </source>
</evidence>
<dbReference type="SUPFAM" id="SSF51905">
    <property type="entry name" value="FAD/NAD(P)-binding domain"/>
    <property type="match status" value="1"/>
</dbReference>
<reference evidence="6" key="1">
    <citation type="submission" date="2022-01" db="EMBL/GenBank/DDBJ databases">
        <title>Whole genome-based taxonomy of the Shewanellaceae.</title>
        <authorList>
            <person name="Martin-Rodriguez A.J."/>
        </authorList>
    </citation>
    <scope>NUCLEOTIDE SEQUENCE</scope>
    <source>
        <strain evidence="6">DSM 16422</strain>
    </source>
</reference>
<dbReference type="InterPro" id="IPR036188">
    <property type="entry name" value="FAD/NAD-bd_sf"/>
</dbReference>
<evidence type="ECO:0000313" key="7">
    <source>
        <dbReference type="Proteomes" id="UP001139333"/>
    </source>
</evidence>
<evidence type="ECO:0000313" key="6">
    <source>
        <dbReference type="EMBL" id="MCL1143177.1"/>
    </source>
</evidence>
<keyword evidence="5" id="KW-0560">Oxidoreductase</keyword>
<proteinExistence type="inferred from homology"/>
<accession>A0A9X2CIM4</accession>
<evidence type="ECO:0000256" key="5">
    <source>
        <dbReference type="ARBA" id="ARBA00023002"/>
    </source>
</evidence>
<dbReference type="AlphaFoldDB" id="A0A9X2CIM4"/>
<gene>
    <name evidence="6" type="ORF">L2672_10765</name>
</gene>
<evidence type="ECO:0000256" key="3">
    <source>
        <dbReference type="ARBA" id="ARBA00022630"/>
    </source>
</evidence>
<keyword evidence="3" id="KW-0285">Flavoprotein</keyword>
<comment type="cofactor">
    <cofactor evidence="1">
        <name>FAD</name>
        <dbReference type="ChEBI" id="CHEBI:57692"/>
    </cofactor>
</comment>
<name>A0A9X2CIM4_9GAMM</name>
<dbReference type="InterPro" id="IPR051473">
    <property type="entry name" value="P2Ox-like"/>
</dbReference>
<comment type="similarity">
    <text evidence="2">Belongs to the GMC oxidoreductase family.</text>
</comment>
<dbReference type="EMBL" id="JAKIKP010000007">
    <property type="protein sequence ID" value="MCL1143177.1"/>
    <property type="molecule type" value="Genomic_DNA"/>
</dbReference>
<dbReference type="PANTHER" id="PTHR42784:SF1">
    <property type="entry name" value="PYRANOSE 2-OXIDASE"/>
    <property type="match status" value="1"/>
</dbReference>
<dbReference type="RefSeq" id="WP_248995857.1">
    <property type="nucleotide sequence ID" value="NZ_JAKIKP010000007.1"/>
</dbReference>
<dbReference type="Proteomes" id="UP001139333">
    <property type="component" value="Unassembled WGS sequence"/>
</dbReference>
<dbReference type="PANTHER" id="PTHR42784">
    <property type="entry name" value="PYRANOSE 2-OXIDASE"/>
    <property type="match status" value="1"/>
</dbReference>
<evidence type="ECO:0000256" key="1">
    <source>
        <dbReference type="ARBA" id="ARBA00001974"/>
    </source>
</evidence>
<dbReference type="GO" id="GO:0016491">
    <property type="term" value="F:oxidoreductase activity"/>
    <property type="evidence" value="ECO:0007669"/>
    <property type="project" value="UniProtKB-KW"/>
</dbReference>